<comment type="caution">
    <text evidence="1">The sequence shown here is derived from an EMBL/GenBank/DDBJ whole genome shotgun (WGS) entry which is preliminary data.</text>
</comment>
<evidence type="ECO:0000313" key="1">
    <source>
        <dbReference type="EMBL" id="KAJ7705894.1"/>
    </source>
</evidence>
<proteinExistence type="predicted"/>
<sequence length="467" mass="52603">MSSVFAVSLPHRPSFPVEIWERILILAAPDVFSDTVAFDRFRLAVLHSFALLRSIVFGSLFFWSSIVIDLRLSPAWLAFALQFAKSDLHLHLELHNLDLPDRRHDRDSVYSRLSSLLHLVAPLSLRWRTFSLASAHPAIWRFVHQFCADLSAPSISRLVLDSIHVHGWSWFDLASVEGSVAPLPFARWFSDALPDLEVVFASCVRLDWDRAFSSSSLTILELAHLDFGPVTPLSALLSNCASLRQLHIDSVQFAGVHECPPLLSTSIRQLRIGLPTDDRPDILHLVGRLNLPLLDSLTICSQNWTVDDPFLPFHRFLYTIRSLTLKGTHSEVDDLRGLFSCLRVARAINLSEFEASAFQALRDVTFRATLEDALCHLLPLTHLMLYRENLADVVSFVSLYHPLSLRSSSTLLFLQLDLPAGGALPFSRILRDLVPEVVFTTKNFYYTTLGSRARLDSRAARSVIYAA</sequence>
<accession>A0AAD7GV26</accession>
<dbReference type="Proteomes" id="UP001215598">
    <property type="component" value="Unassembled WGS sequence"/>
</dbReference>
<gene>
    <name evidence="1" type="ORF">B0H16DRAFT_1746979</name>
</gene>
<dbReference type="AlphaFoldDB" id="A0AAD7GV26"/>
<evidence type="ECO:0008006" key="3">
    <source>
        <dbReference type="Google" id="ProtNLM"/>
    </source>
</evidence>
<name>A0AAD7GV26_9AGAR</name>
<evidence type="ECO:0000313" key="2">
    <source>
        <dbReference type="Proteomes" id="UP001215598"/>
    </source>
</evidence>
<keyword evidence="2" id="KW-1185">Reference proteome</keyword>
<protein>
    <recommendedName>
        <fullName evidence="3">F-box domain-containing protein</fullName>
    </recommendedName>
</protein>
<dbReference type="EMBL" id="JARKIB010000462">
    <property type="protein sequence ID" value="KAJ7705894.1"/>
    <property type="molecule type" value="Genomic_DNA"/>
</dbReference>
<reference evidence="1" key="1">
    <citation type="submission" date="2023-03" db="EMBL/GenBank/DDBJ databases">
        <title>Massive genome expansion in bonnet fungi (Mycena s.s.) driven by repeated elements and novel gene families across ecological guilds.</title>
        <authorList>
            <consortium name="Lawrence Berkeley National Laboratory"/>
            <person name="Harder C.B."/>
            <person name="Miyauchi S."/>
            <person name="Viragh M."/>
            <person name="Kuo A."/>
            <person name="Thoen E."/>
            <person name="Andreopoulos B."/>
            <person name="Lu D."/>
            <person name="Skrede I."/>
            <person name="Drula E."/>
            <person name="Henrissat B."/>
            <person name="Morin E."/>
            <person name="Kohler A."/>
            <person name="Barry K."/>
            <person name="LaButti K."/>
            <person name="Morin E."/>
            <person name="Salamov A."/>
            <person name="Lipzen A."/>
            <person name="Mereny Z."/>
            <person name="Hegedus B."/>
            <person name="Baldrian P."/>
            <person name="Stursova M."/>
            <person name="Weitz H."/>
            <person name="Taylor A."/>
            <person name="Grigoriev I.V."/>
            <person name="Nagy L.G."/>
            <person name="Martin F."/>
            <person name="Kauserud H."/>
        </authorList>
    </citation>
    <scope>NUCLEOTIDE SEQUENCE</scope>
    <source>
        <strain evidence="1">CBHHK182m</strain>
    </source>
</reference>
<organism evidence="1 2">
    <name type="scientific">Mycena metata</name>
    <dbReference type="NCBI Taxonomy" id="1033252"/>
    <lineage>
        <taxon>Eukaryota</taxon>
        <taxon>Fungi</taxon>
        <taxon>Dikarya</taxon>
        <taxon>Basidiomycota</taxon>
        <taxon>Agaricomycotina</taxon>
        <taxon>Agaricomycetes</taxon>
        <taxon>Agaricomycetidae</taxon>
        <taxon>Agaricales</taxon>
        <taxon>Marasmiineae</taxon>
        <taxon>Mycenaceae</taxon>
        <taxon>Mycena</taxon>
    </lineage>
</organism>